<dbReference type="GO" id="GO:0046872">
    <property type="term" value="F:metal ion binding"/>
    <property type="evidence" value="ECO:0007669"/>
    <property type="project" value="UniProtKB-KW"/>
</dbReference>
<comment type="cofactor">
    <cofactor evidence="5">
        <name>Mn(2+)</name>
        <dbReference type="ChEBI" id="CHEBI:29035"/>
    </cofactor>
    <text evidence="5">The Mn(2+) ion enhances activity.</text>
</comment>
<feature type="binding site" evidence="5">
    <location>
        <position position="109"/>
    </location>
    <ligand>
        <name>Mn(2+)</name>
        <dbReference type="ChEBI" id="CHEBI:29035"/>
        <label>2</label>
    </ligand>
</feature>
<dbReference type="SUPFAM" id="SSF55031">
    <property type="entry name" value="Bacterial exopeptidase dimerisation domain"/>
    <property type="match status" value="1"/>
</dbReference>
<evidence type="ECO:0000256" key="3">
    <source>
        <dbReference type="ARBA" id="ARBA00022915"/>
    </source>
</evidence>
<organism evidence="7 8">
    <name type="scientific">Fundicoccus ignavus</name>
    <dbReference type="NCBI Taxonomy" id="2664442"/>
    <lineage>
        <taxon>Bacteria</taxon>
        <taxon>Bacillati</taxon>
        <taxon>Bacillota</taxon>
        <taxon>Bacilli</taxon>
        <taxon>Lactobacillales</taxon>
        <taxon>Aerococcaceae</taxon>
        <taxon>Fundicoccus</taxon>
    </lineage>
</organism>
<dbReference type="RefSeq" id="WP_153864023.1">
    <property type="nucleotide sequence ID" value="NZ_WJQS01000012.1"/>
</dbReference>
<dbReference type="Pfam" id="PF01546">
    <property type="entry name" value="Peptidase_M20"/>
    <property type="match status" value="1"/>
</dbReference>
<keyword evidence="5" id="KW-0464">Manganese</keyword>
<keyword evidence="3" id="KW-0220">Diaminopimelate biosynthesis</keyword>
<dbReference type="Proteomes" id="UP000430975">
    <property type="component" value="Unassembled WGS sequence"/>
</dbReference>
<dbReference type="InterPro" id="IPR036264">
    <property type="entry name" value="Bact_exopeptidase_dim_dom"/>
</dbReference>
<keyword evidence="1" id="KW-0028">Amino-acid biosynthesis</keyword>
<sequence>MLNNYLSEAWAQELEGMQSYIVTHRRWLHRHPELSFKEYKTSQYIYDEMLKLPNVEVTRPTETSVLVKITGAKAGKKIGLRADIDALPIQEERPDLEFESEVPGVMHACGHDGHASILMAAMKFLANHTDDLSGEIYGIFQHAEELPPGGAQEMVATGLFDDFDFFYGHHLFSTLPLGTIDIKPGPNSSNSDLYEIKIQGRGGHAAQPENSIDPVIVGSAIIQQLQTIVSRISSPFDPIVISNTVFQAGNAAAMNVIPDSSYLAGSVRTLTDEARQLVQDHMSSIIKGICDAYNVSYTFDFKLGYDSVMNDETTTAGVREIAESLFPNKVTSLAASLGGEDFSAFSRVAPSTYIWIGAGNSEKSYDYPHHHPKFAIDEESFLIGLKMFVAVAKAFSA</sequence>
<proteinExistence type="predicted"/>
<evidence type="ECO:0000313" key="8">
    <source>
        <dbReference type="Proteomes" id="UP000430975"/>
    </source>
</evidence>
<feature type="binding site" evidence="5">
    <location>
        <position position="370"/>
    </location>
    <ligand>
        <name>Mn(2+)</name>
        <dbReference type="ChEBI" id="CHEBI:29035"/>
        <label>2</label>
    </ligand>
</feature>
<dbReference type="AlphaFoldDB" id="A0A6I2GS95"/>
<feature type="domain" description="Peptidase M20 dimerisation" evidence="6">
    <location>
        <begin position="194"/>
        <end position="288"/>
    </location>
</feature>
<dbReference type="GO" id="GO:0009085">
    <property type="term" value="P:lysine biosynthetic process"/>
    <property type="evidence" value="ECO:0007669"/>
    <property type="project" value="UniProtKB-KW"/>
</dbReference>
<accession>A0A6I2GS95</accession>
<evidence type="ECO:0000256" key="1">
    <source>
        <dbReference type="ARBA" id="ARBA00022605"/>
    </source>
</evidence>
<feature type="binding site" evidence="5">
    <location>
        <position position="111"/>
    </location>
    <ligand>
        <name>Mn(2+)</name>
        <dbReference type="ChEBI" id="CHEBI:29035"/>
        <label>2</label>
    </ligand>
</feature>
<feature type="binding site" evidence="5">
    <location>
        <position position="170"/>
    </location>
    <ligand>
        <name>Mn(2+)</name>
        <dbReference type="ChEBI" id="CHEBI:29035"/>
        <label>2</label>
    </ligand>
</feature>
<dbReference type="GO" id="GO:0050118">
    <property type="term" value="F:N-acetyldiaminopimelate deacetylase activity"/>
    <property type="evidence" value="ECO:0007669"/>
    <property type="project" value="UniProtKB-ARBA"/>
</dbReference>
<comment type="caution">
    <text evidence="7">The sequence shown here is derived from an EMBL/GenBank/DDBJ whole genome shotgun (WGS) entry which is preliminary data.</text>
</comment>
<protein>
    <submittedName>
        <fullName evidence="7">Amidohydrolase</fullName>
    </submittedName>
</protein>
<dbReference type="SUPFAM" id="SSF53187">
    <property type="entry name" value="Zn-dependent exopeptidases"/>
    <property type="match status" value="1"/>
</dbReference>
<evidence type="ECO:0000256" key="4">
    <source>
        <dbReference type="ARBA" id="ARBA00023154"/>
    </source>
</evidence>
<evidence type="ECO:0000256" key="5">
    <source>
        <dbReference type="PIRSR" id="PIRSR005962-1"/>
    </source>
</evidence>
<feature type="binding site" evidence="5">
    <location>
        <position position="145"/>
    </location>
    <ligand>
        <name>Mn(2+)</name>
        <dbReference type="ChEBI" id="CHEBI:29035"/>
        <label>2</label>
    </ligand>
</feature>
<keyword evidence="4" id="KW-0457">Lysine biosynthesis</keyword>
<dbReference type="PIRSF" id="PIRSF005962">
    <property type="entry name" value="Pept_M20D_amidohydro"/>
    <property type="match status" value="1"/>
</dbReference>
<dbReference type="InterPro" id="IPR017439">
    <property type="entry name" value="Amidohydrolase"/>
</dbReference>
<dbReference type="Pfam" id="PF07687">
    <property type="entry name" value="M20_dimer"/>
    <property type="match status" value="1"/>
</dbReference>
<dbReference type="InterPro" id="IPR002933">
    <property type="entry name" value="Peptidase_M20"/>
</dbReference>
<dbReference type="FunFam" id="3.30.70.360:FF:000001">
    <property type="entry name" value="N-acetyldiaminopimelate deacetylase"/>
    <property type="match status" value="1"/>
</dbReference>
<dbReference type="PANTHER" id="PTHR11014">
    <property type="entry name" value="PEPTIDASE M20 FAMILY MEMBER"/>
    <property type="match status" value="1"/>
</dbReference>
<dbReference type="EMBL" id="WJQS01000012">
    <property type="protein sequence ID" value="MRI86345.1"/>
    <property type="molecule type" value="Genomic_DNA"/>
</dbReference>
<name>A0A6I2GS95_9LACT</name>
<dbReference type="Gene3D" id="3.30.70.360">
    <property type="match status" value="1"/>
</dbReference>
<evidence type="ECO:0000259" key="6">
    <source>
        <dbReference type="Pfam" id="PF07687"/>
    </source>
</evidence>
<reference evidence="7 8" key="1">
    <citation type="submission" date="2019-11" db="EMBL/GenBank/DDBJ databases">
        <title>Characterisation of Fundicoccus ignavus gen. nov. sp. nov., a novel genus of the family Aerococcaceae isolated from bulk tank milk.</title>
        <authorList>
            <person name="Siebert A."/>
            <person name="Huptas C."/>
            <person name="Wenning M."/>
            <person name="Scherer S."/>
            <person name="Doll E.V."/>
        </authorList>
    </citation>
    <scope>NUCLEOTIDE SEQUENCE [LARGE SCALE GENOMIC DNA]</scope>
    <source>
        <strain evidence="7 8">WS4759</strain>
    </source>
</reference>
<dbReference type="InterPro" id="IPR011650">
    <property type="entry name" value="Peptidase_M20_dimer"/>
</dbReference>
<keyword evidence="2 7" id="KW-0378">Hydrolase</keyword>
<dbReference type="NCBIfam" id="TIGR01891">
    <property type="entry name" value="amidohydrolases"/>
    <property type="match status" value="1"/>
</dbReference>
<keyword evidence="8" id="KW-1185">Reference proteome</keyword>
<keyword evidence="5" id="KW-0479">Metal-binding</keyword>
<evidence type="ECO:0000313" key="7">
    <source>
        <dbReference type="EMBL" id="MRI86345.1"/>
    </source>
</evidence>
<dbReference type="PANTHER" id="PTHR11014:SF63">
    <property type="entry name" value="METALLOPEPTIDASE, PUTATIVE (AFU_ORTHOLOGUE AFUA_6G09600)-RELATED"/>
    <property type="match status" value="1"/>
</dbReference>
<evidence type="ECO:0000256" key="2">
    <source>
        <dbReference type="ARBA" id="ARBA00022801"/>
    </source>
</evidence>
<dbReference type="Gene3D" id="3.40.630.10">
    <property type="entry name" value="Zn peptidases"/>
    <property type="match status" value="1"/>
</dbReference>
<dbReference type="GO" id="GO:0019877">
    <property type="term" value="P:diaminopimelate biosynthetic process"/>
    <property type="evidence" value="ECO:0007669"/>
    <property type="project" value="UniProtKB-KW"/>
</dbReference>
<gene>
    <name evidence="7" type="ORF">GIY09_10865</name>
</gene>